<dbReference type="GO" id="GO:0005975">
    <property type="term" value="P:carbohydrate metabolic process"/>
    <property type="evidence" value="ECO:0007669"/>
    <property type="project" value="InterPro"/>
</dbReference>
<evidence type="ECO:0008006" key="6">
    <source>
        <dbReference type="Google" id="ProtNLM"/>
    </source>
</evidence>
<sequence length="685" mass="74255">MRWDKLGAILMATASSLVQAASTFTPARPPAIPLAVKSPYLNVWLNGDSGGNLPGSWPRFWTAQIIGWQGLINVDGSSFNWMGAGGGTLVSQTSFQYTSTKSIFTFDVGGKITMTVTFMSPVYPDDLVKQSLQFSYIDVKVKSADGSSHKVQVYMDISGELTSGDASKLINWDFETSNGVAYHKIVQAQPAVFSESHEQANWGNWYFATADGDGFTHKSGSDVDVRGQFAQTGKLDDGQDDKFRAVNDNWPVFGLSKDLGDVSGTEKEVLFTLGVAQDQVINFQGATDGPAGLKGLWTSAYGSDVDSLVAFHKDWSNALSYAEHLDAQIHDDSKAAAGDDYATITTLSVRQTFGALQVAQGSKQNYIFLKEISSNSDIQTVDVIFPAFPILLYLNATMGKLLLDPLYENQESGHYPNAWAIHDLGTFPNAIGYPGGNDEPMPLEECGNMVIMSLAYAQHTGDNGYLSAHWPKLEQWANFLVNDSLIPANQLSTDDFAGTLANQTNLALKGIIGLKAMGEIAKLTGNEDKFGSIADDYLRQWKDLGINKAATPPHTTLSYGDGASHGLLYNLYADRLLGLNFVGQEVYDMQSDFYLTVALKYGAALDTRHAGWTKADWEMYCAAIAGPETRAMFISKMATWIGETTTGRALTDLYDAQTGGYPQGGPTFVARPVMGGTFALLALPK</sequence>
<dbReference type="EMBL" id="SKBQ01000042">
    <property type="protein sequence ID" value="TPX12214.1"/>
    <property type="molecule type" value="Genomic_DNA"/>
</dbReference>
<protein>
    <recommendedName>
        <fullName evidence="6">Glutaminase GtaA</fullName>
    </recommendedName>
</protein>
<evidence type="ECO:0000259" key="3">
    <source>
        <dbReference type="Pfam" id="PF17168"/>
    </source>
</evidence>
<feature type="signal peptide" evidence="1">
    <location>
        <begin position="1"/>
        <end position="20"/>
    </location>
</feature>
<organism evidence="4 5">
    <name type="scientific">Thyridium curvatum</name>
    <dbReference type="NCBI Taxonomy" id="1093900"/>
    <lineage>
        <taxon>Eukaryota</taxon>
        <taxon>Fungi</taxon>
        <taxon>Dikarya</taxon>
        <taxon>Ascomycota</taxon>
        <taxon>Pezizomycotina</taxon>
        <taxon>Sordariomycetes</taxon>
        <taxon>Sordariomycetidae</taxon>
        <taxon>Thyridiales</taxon>
        <taxon>Thyridiaceae</taxon>
        <taxon>Thyridium</taxon>
    </lineage>
</organism>
<proteinExistence type="predicted"/>
<comment type="caution">
    <text evidence="4">The sequence shown here is derived from an EMBL/GenBank/DDBJ whole genome shotgun (WGS) entry which is preliminary data.</text>
</comment>
<dbReference type="InParanoid" id="A0A507B0I0"/>
<dbReference type="Proteomes" id="UP000319257">
    <property type="component" value="Unassembled WGS sequence"/>
</dbReference>
<reference evidence="4 5" key="1">
    <citation type="submission" date="2019-06" db="EMBL/GenBank/DDBJ databases">
        <title>Draft genome sequence of the filamentous fungus Phialemoniopsis curvata isolated from diesel fuel.</title>
        <authorList>
            <person name="Varaljay V.A."/>
            <person name="Lyon W.J."/>
            <person name="Crouch A.L."/>
            <person name="Drake C.E."/>
            <person name="Hollomon J.M."/>
            <person name="Nadeau L.J."/>
            <person name="Nunn H.S."/>
            <person name="Stevenson B.S."/>
            <person name="Bojanowski C.L."/>
            <person name="Crookes-Goodson W.J."/>
        </authorList>
    </citation>
    <scope>NUCLEOTIDE SEQUENCE [LARGE SCALE GENOMIC DNA]</scope>
    <source>
        <strain evidence="4 5">D216</strain>
    </source>
</reference>
<dbReference type="InterPro" id="IPR008928">
    <property type="entry name" value="6-hairpin_glycosidase_sf"/>
</dbReference>
<dbReference type="PANTHER" id="PTHR31987">
    <property type="entry name" value="GLUTAMINASE A-RELATED"/>
    <property type="match status" value="1"/>
</dbReference>
<evidence type="ECO:0000313" key="4">
    <source>
        <dbReference type="EMBL" id="TPX12214.1"/>
    </source>
</evidence>
<feature type="domain" description="Glutaminase A N-terminal" evidence="3">
    <location>
        <begin position="100"/>
        <end position="332"/>
    </location>
</feature>
<dbReference type="OrthoDB" id="431715at2759"/>
<dbReference type="Pfam" id="PF17168">
    <property type="entry name" value="DUF5127"/>
    <property type="match status" value="1"/>
</dbReference>
<evidence type="ECO:0000259" key="2">
    <source>
        <dbReference type="Pfam" id="PF16335"/>
    </source>
</evidence>
<dbReference type="InterPro" id="IPR052743">
    <property type="entry name" value="Glutaminase_GtaA"/>
</dbReference>
<dbReference type="RefSeq" id="XP_030993925.1">
    <property type="nucleotide sequence ID" value="XM_031141807.1"/>
</dbReference>
<keyword evidence="1" id="KW-0732">Signal</keyword>
<dbReference type="InterPro" id="IPR032514">
    <property type="entry name" value="GtaA_central"/>
</dbReference>
<evidence type="ECO:0000313" key="5">
    <source>
        <dbReference type="Proteomes" id="UP000319257"/>
    </source>
</evidence>
<feature type="chain" id="PRO_5021322361" description="Glutaminase GtaA" evidence="1">
    <location>
        <begin position="21"/>
        <end position="685"/>
    </location>
</feature>
<evidence type="ECO:0000256" key="1">
    <source>
        <dbReference type="SAM" id="SignalP"/>
    </source>
</evidence>
<keyword evidence="5" id="KW-1185">Reference proteome</keyword>
<dbReference type="GeneID" id="41974547"/>
<name>A0A507B0I0_9PEZI</name>
<dbReference type="AlphaFoldDB" id="A0A507B0I0"/>
<gene>
    <name evidence="4" type="ORF">E0L32_007100</name>
</gene>
<dbReference type="PANTHER" id="PTHR31987:SF1">
    <property type="entry name" value="GLUTAMINASE A"/>
    <property type="match status" value="1"/>
</dbReference>
<accession>A0A507B0I0</accession>
<dbReference type="InterPro" id="IPR033433">
    <property type="entry name" value="GtaA_N"/>
</dbReference>
<feature type="domain" description="Glutaminase A central" evidence="2">
    <location>
        <begin position="338"/>
        <end position="681"/>
    </location>
</feature>
<dbReference type="STRING" id="1093900.A0A507B0I0"/>
<dbReference type="SUPFAM" id="SSF48208">
    <property type="entry name" value="Six-hairpin glycosidases"/>
    <property type="match status" value="1"/>
</dbReference>
<dbReference type="Pfam" id="PF16335">
    <property type="entry name" value="GtaA_6_Hairpin"/>
    <property type="match status" value="1"/>
</dbReference>